<feature type="domain" description="Multidrug resistance protein MdtA-like barrel-sandwich hybrid" evidence="4">
    <location>
        <begin position="58"/>
        <end position="177"/>
    </location>
</feature>
<dbReference type="AlphaFoldDB" id="A0A4Q1JMX1"/>
<feature type="domain" description="Multidrug resistance protein MdtA-like C-terminal permuted SH3" evidence="5">
    <location>
        <begin position="284"/>
        <end position="333"/>
    </location>
</feature>
<accession>A0A4Q1JMX1</accession>
<evidence type="ECO:0000313" key="7">
    <source>
        <dbReference type="Proteomes" id="UP000289703"/>
    </source>
</evidence>
<dbReference type="EMBL" id="SAXA01000006">
    <property type="protein sequence ID" value="RXQ95029.1"/>
    <property type="molecule type" value="Genomic_DNA"/>
</dbReference>
<comment type="caution">
    <text evidence="6">The sequence shown here is derived from an EMBL/GenBank/DDBJ whole genome shotgun (WGS) entry which is preliminary data.</text>
</comment>
<keyword evidence="7" id="KW-1185">Reference proteome</keyword>
<comment type="subcellular location">
    <subcellularLocation>
        <location evidence="1">Cell envelope</location>
    </subcellularLocation>
</comment>
<evidence type="ECO:0000313" key="6">
    <source>
        <dbReference type="EMBL" id="RXQ95029.1"/>
    </source>
</evidence>
<dbReference type="InterPro" id="IPR006143">
    <property type="entry name" value="RND_pump_MFP"/>
</dbReference>
<dbReference type="OrthoDB" id="9784685at2"/>
<dbReference type="Gene3D" id="2.40.50.100">
    <property type="match status" value="2"/>
</dbReference>
<reference evidence="6 7" key="1">
    <citation type="submission" date="2019-01" db="EMBL/GenBank/DDBJ databases">
        <title>Ancylomarina salipaludis sp. nov., isolated from a salt marsh.</title>
        <authorList>
            <person name="Yoon J.-H."/>
        </authorList>
    </citation>
    <scope>NUCLEOTIDE SEQUENCE [LARGE SCALE GENOMIC DNA]</scope>
    <source>
        <strain evidence="6 7">SHSM-M15</strain>
    </source>
</reference>
<dbReference type="Gene3D" id="2.40.30.170">
    <property type="match status" value="1"/>
</dbReference>
<dbReference type="GO" id="GO:0015562">
    <property type="term" value="F:efflux transmembrane transporter activity"/>
    <property type="evidence" value="ECO:0007669"/>
    <property type="project" value="TreeGrafter"/>
</dbReference>
<dbReference type="Pfam" id="PF25967">
    <property type="entry name" value="RND-MFP_C"/>
    <property type="match status" value="1"/>
</dbReference>
<sequence>MTAIRLLGTGLLLSGLLWGCKPKTAVEKPVRPVKVMTVESRNNTTTHTFPGKVQESREVKLAFRVPGPLVQLNVKEGMFVKKGDLLAQIDPRDFQVSLEAAKTNWEHAKQDAKRYQELYEKQSVPESTKEKVEVAAAVAESNYNKVKNALNDTKLFAPFDGYVQAKLVENYEKVAAGYPILTLLDVSVLEVKAGVPESIASHSDRFKSFSCTIKNGKTRIVGAKLKEISKKTAGYNQVYPITVYLNKDEAKNLRPGMNASLNIEISDESVDAGFELPVNSVVNYKGKSIVWVYNPKDKVVNQREVDVIRLLANDKILVRKGLNEGEQVVIAGATFLIDKQAVKLLTEKTNSNIGGLL</sequence>
<dbReference type="InterPro" id="IPR058627">
    <property type="entry name" value="MdtA-like_C"/>
</dbReference>
<evidence type="ECO:0000256" key="1">
    <source>
        <dbReference type="ARBA" id="ARBA00004196"/>
    </source>
</evidence>
<keyword evidence="3" id="KW-0813">Transport</keyword>
<evidence type="ECO:0000256" key="2">
    <source>
        <dbReference type="ARBA" id="ARBA00009477"/>
    </source>
</evidence>
<dbReference type="PANTHER" id="PTHR30469:SF15">
    <property type="entry name" value="HLYD FAMILY OF SECRETION PROTEINS"/>
    <property type="match status" value="1"/>
</dbReference>
<dbReference type="Pfam" id="PF25917">
    <property type="entry name" value="BSH_RND"/>
    <property type="match status" value="1"/>
</dbReference>
<dbReference type="InterPro" id="IPR058625">
    <property type="entry name" value="MdtA-like_BSH"/>
</dbReference>
<evidence type="ECO:0000259" key="4">
    <source>
        <dbReference type="Pfam" id="PF25917"/>
    </source>
</evidence>
<dbReference type="SUPFAM" id="SSF111369">
    <property type="entry name" value="HlyD-like secretion proteins"/>
    <property type="match status" value="1"/>
</dbReference>
<organism evidence="6 7">
    <name type="scientific">Ancylomarina salipaludis</name>
    <dbReference type="NCBI Taxonomy" id="2501299"/>
    <lineage>
        <taxon>Bacteria</taxon>
        <taxon>Pseudomonadati</taxon>
        <taxon>Bacteroidota</taxon>
        <taxon>Bacteroidia</taxon>
        <taxon>Marinilabiliales</taxon>
        <taxon>Marinifilaceae</taxon>
        <taxon>Ancylomarina</taxon>
    </lineage>
</organism>
<proteinExistence type="inferred from homology"/>
<evidence type="ECO:0000259" key="5">
    <source>
        <dbReference type="Pfam" id="PF25967"/>
    </source>
</evidence>
<name>A0A4Q1JMX1_9BACT</name>
<dbReference type="Gene3D" id="2.40.420.20">
    <property type="match status" value="1"/>
</dbReference>
<dbReference type="PANTHER" id="PTHR30469">
    <property type="entry name" value="MULTIDRUG RESISTANCE PROTEIN MDTA"/>
    <property type="match status" value="1"/>
</dbReference>
<dbReference type="RefSeq" id="WP_129254187.1">
    <property type="nucleotide sequence ID" value="NZ_SAXA01000006.1"/>
</dbReference>
<comment type="similarity">
    <text evidence="2">Belongs to the membrane fusion protein (MFP) (TC 8.A.1) family.</text>
</comment>
<protein>
    <submittedName>
        <fullName evidence="6">Efflux RND transporter periplasmic adaptor subunit</fullName>
    </submittedName>
</protein>
<dbReference type="Proteomes" id="UP000289703">
    <property type="component" value="Unassembled WGS sequence"/>
</dbReference>
<dbReference type="NCBIfam" id="TIGR01730">
    <property type="entry name" value="RND_mfp"/>
    <property type="match status" value="1"/>
</dbReference>
<gene>
    <name evidence="6" type="ORF">EO244_08230</name>
</gene>
<dbReference type="GO" id="GO:1990281">
    <property type="term" value="C:efflux pump complex"/>
    <property type="evidence" value="ECO:0007669"/>
    <property type="project" value="TreeGrafter"/>
</dbReference>
<evidence type="ECO:0000256" key="3">
    <source>
        <dbReference type="ARBA" id="ARBA00022448"/>
    </source>
</evidence>